<dbReference type="InterPro" id="IPR011050">
    <property type="entry name" value="Pectin_lyase_fold/virulence"/>
</dbReference>
<protein>
    <submittedName>
        <fullName evidence="2">Uncharacterized protein</fullName>
    </submittedName>
</protein>
<accession>K1KYM0</accession>
<organism evidence="2 3">
    <name type="scientific">Cecembia lonarensis (strain CCUG 58316 / KCTC 22772 / LW9)</name>
    <dbReference type="NCBI Taxonomy" id="1225176"/>
    <lineage>
        <taxon>Bacteria</taxon>
        <taxon>Pseudomonadati</taxon>
        <taxon>Bacteroidota</taxon>
        <taxon>Cytophagia</taxon>
        <taxon>Cytophagales</taxon>
        <taxon>Cyclobacteriaceae</taxon>
        <taxon>Cecembia</taxon>
    </lineage>
</organism>
<keyword evidence="1" id="KW-0472">Membrane</keyword>
<dbReference type="EMBL" id="AMGM01000109">
    <property type="protein sequence ID" value="EKB47596.1"/>
    <property type="molecule type" value="Genomic_DNA"/>
</dbReference>
<dbReference type="SMART" id="SM00710">
    <property type="entry name" value="PbH1"/>
    <property type="match status" value="6"/>
</dbReference>
<feature type="transmembrane region" description="Helical" evidence="1">
    <location>
        <begin position="12"/>
        <end position="31"/>
    </location>
</feature>
<keyword evidence="1" id="KW-1133">Transmembrane helix</keyword>
<dbReference type="InterPro" id="IPR012334">
    <property type="entry name" value="Pectin_lyas_fold"/>
</dbReference>
<name>K1KYM0_CECL9</name>
<gene>
    <name evidence="2" type="ORF">B879_03804</name>
</gene>
<dbReference type="Proteomes" id="UP000004478">
    <property type="component" value="Unassembled WGS sequence"/>
</dbReference>
<proteinExistence type="predicted"/>
<evidence type="ECO:0000313" key="3">
    <source>
        <dbReference type="Proteomes" id="UP000004478"/>
    </source>
</evidence>
<sequence length="612" mass="68021">MEIESRSWYWHKILMCIILIYISQPAANFLLAQHAYEVNSIEDFPDADLADDICADAYGNCTLRAAIENANKSSHRDTIIFKIPGKKTHTITLKSTLPYLLFPIVIDGTTQPGYTNALPSISLSGKNLLNNDVPAQNDYYQRRSFGLYFDNNSSGSTLRGLAFEAFYSPSIEVDSDNNIIEANLFGSYESQPERGNWVGLVIYGKNNRVGSKQTNQGNTFLNNINGLIIFGEKNLIVGNSFGIESVSFPAYANGKAMVFSFASKNNEIVDNLIISNYGGIEMSGINHKIYNNFIGTNRKGDKGLGNVIGVNLLNGVENIQVGNKYQGNIISGNEIGIQVFNNMPPFLPRNRFLDIIIRGNKIGTDVSGKFSLGNKIGILVKDAGGVVIGSNKEFESNLISGNWEAGIYCFNAFETIIEGNLIGTDKTQMYEMPNTIGIYISNTKVFETPDNIVVKNNTISGNLSNGIHFGSFTNNLNITGNKIGVKGFKFQALPNQKSGIFISSEIKNSCIGSLLESEKNIIAQHPSFGITYYGDESLAKDMLQKNQNYGNGQGSINRTEINEYPTGYFNPLRNLEKIYLTYMLNQYAFRITRTEDNLKYWYNELSKMEDYF</sequence>
<reference evidence="2 3" key="1">
    <citation type="journal article" date="2012" name="J. Bacteriol.">
        <title>Draft Genome Sequence of Cecembia lonarensis Strain LW9T, Isolated from Lonar Lake, a Haloalkaline Lake in India.</title>
        <authorList>
            <person name="Shivaji S."/>
            <person name="Ara S."/>
            <person name="Singh A."/>
            <person name="Pinnaka A.K."/>
        </authorList>
    </citation>
    <scope>NUCLEOTIDE SEQUENCE [LARGE SCALE GENOMIC DNA]</scope>
    <source>
        <strain evidence="2 3">LW9</strain>
    </source>
</reference>
<keyword evidence="3" id="KW-1185">Reference proteome</keyword>
<comment type="caution">
    <text evidence="2">The sequence shown here is derived from an EMBL/GenBank/DDBJ whole genome shotgun (WGS) entry which is preliminary data.</text>
</comment>
<dbReference type="OrthoDB" id="1525027at2"/>
<dbReference type="PATRIC" id="fig|1225176.3.peg.4055"/>
<keyword evidence="1" id="KW-0812">Transmembrane</keyword>
<dbReference type="Gene3D" id="2.160.20.10">
    <property type="entry name" value="Single-stranded right-handed beta-helix, Pectin lyase-like"/>
    <property type="match status" value="1"/>
</dbReference>
<evidence type="ECO:0000313" key="2">
    <source>
        <dbReference type="EMBL" id="EKB47596.1"/>
    </source>
</evidence>
<dbReference type="AlphaFoldDB" id="K1KYM0"/>
<evidence type="ECO:0000256" key="1">
    <source>
        <dbReference type="SAM" id="Phobius"/>
    </source>
</evidence>
<dbReference type="InterPro" id="IPR006626">
    <property type="entry name" value="PbH1"/>
</dbReference>
<dbReference type="SUPFAM" id="SSF51126">
    <property type="entry name" value="Pectin lyase-like"/>
    <property type="match status" value="2"/>
</dbReference>